<evidence type="ECO:0000256" key="2">
    <source>
        <dbReference type="ARBA" id="ARBA00010617"/>
    </source>
</evidence>
<comment type="cofactor">
    <cofactor evidence="1 8">
        <name>heme</name>
        <dbReference type="ChEBI" id="CHEBI:30413"/>
    </cofactor>
</comment>
<accession>A0AAJ0FEU1</accession>
<dbReference type="GO" id="GO:0016705">
    <property type="term" value="F:oxidoreductase activity, acting on paired donors, with incorporation or reduction of molecular oxygen"/>
    <property type="evidence" value="ECO:0007669"/>
    <property type="project" value="InterPro"/>
</dbReference>
<keyword evidence="3 8" id="KW-0349">Heme</keyword>
<reference evidence="11" key="1">
    <citation type="submission" date="2023-06" db="EMBL/GenBank/DDBJ databases">
        <title>Genome-scale phylogeny and comparative genomics of the fungal order Sordariales.</title>
        <authorList>
            <consortium name="Lawrence Berkeley National Laboratory"/>
            <person name="Hensen N."/>
            <person name="Bonometti L."/>
            <person name="Westerberg I."/>
            <person name="Brannstrom I.O."/>
            <person name="Guillou S."/>
            <person name="Cros-Aarteil S."/>
            <person name="Calhoun S."/>
            <person name="Haridas S."/>
            <person name="Kuo A."/>
            <person name="Mondo S."/>
            <person name="Pangilinan J."/>
            <person name="Riley R."/>
            <person name="Labutti K."/>
            <person name="Andreopoulos B."/>
            <person name="Lipzen A."/>
            <person name="Chen C."/>
            <person name="Yanf M."/>
            <person name="Daum C."/>
            <person name="Ng V."/>
            <person name="Clum A."/>
            <person name="Steindorff A."/>
            <person name="Ohm R."/>
            <person name="Martin F."/>
            <person name="Silar P."/>
            <person name="Natvig D."/>
            <person name="Lalanne C."/>
            <person name="Gautier V."/>
            <person name="Ament-Velasquez S.L."/>
            <person name="Kruys A."/>
            <person name="Hutchinson M.I."/>
            <person name="Powell A.J."/>
            <person name="Barry K."/>
            <person name="Miller A.N."/>
            <person name="Grigoriev I.V."/>
            <person name="Debuchy R."/>
            <person name="Gladieux P."/>
            <person name="Thoren M.H."/>
            <person name="Johannesson H."/>
        </authorList>
    </citation>
    <scope>NUCLEOTIDE SEQUENCE</scope>
    <source>
        <strain evidence="11">PSN4</strain>
    </source>
</reference>
<dbReference type="Proteomes" id="UP001239445">
    <property type="component" value="Unassembled WGS sequence"/>
</dbReference>
<dbReference type="GO" id="GO:0020037">
    <property type="term" value="F:heme binding"/>
    <property type="evidence" value="ECO:0007669"/>
    <property type="project" value="InterPro"/>
</dbReference>
<evidence type="ECO:0000256" key="4">
    <source>
        <dbReference type="ARBA" id="ARBA00022723"/>
    </source>
</evidence>
<keyword evidence="10" id="KW-1133">Transmembrane helix</keyword>
<evidence type="ECO:0000256" key="7">
    <source>
        <dbReference type="ARBA" id="ARBA00023033"/>
    </source>
</evidence>
<evidence type="ECO:0000256" key="1">
    <source>
        <dbReference type="ARBA" id="ARBA00001971"/>
    </source>
</evidence>
<dbReference type="InterPro" id="IPR001128">
    <property type="entry name" value="Cyt_P450"/>
</dbReference>
<proteinExistence type="inferred from homology"/>
<keyword evidence="6 8" id="KW-0408">Iron</keyword>
<comment type="caution">
    <text evidence="11">The sequence shown here is derived from an EMBL/GenBank/DDBJ whole genome shotgun (WGS) entry which is preliminary data.</text>
</comment>
<evidence type="ECO:0000256" key="5">
    <source>
        <dbReference type="ARBA" id="ARBA00023002"/>
    </source>
</evidence>
<dbReference type="EMBL" id="MU839829">
    <property type="protein sequence ID" value="KAK1758505.1"/>
    <property type="molecule type" value="Genomic_DNA"/>
</dbReference>
<keyword evidence="4 8" id="KW-0479">Metal-binding</keyword>
<dbReference type="InterPro" id="IPR017972">
    <property type="entry name" value="Cyt_P450_CS"/>
</dbReference>
<dbReference type="InterPro" id="IPR002401">
    <property type="entry name" value="Cyt_P450_E_grp-I"/>
</dbReference>
<dbReference type="InterPro" id="IPR050121">
    <property type="entry name" value="Cytochrome_P450_monoxygenase"/>
</dbReference>
<feature type="binding site" description="axial binding residue" evidence="8">
    <location>
        <position position="491"/>
    </location>
    <ligand>
        <name>heme</name>
        <dbReference type="ChEBI" id="CHEBI:30413"/>
    </ligand>
    <ligandPart>
        <name>Fe</name>
        <dbReference type="ChEBI" id="CHEBI:18248"/>
    </ligandPart>
</feature>
<dbReference type="PANTHER" id="PTHR24305:SF157">
    <property type="entry name" value="N-ACETYLTRYPTOPHAN 6-HYDROXYLASE IVOC-RELATED"/>
    <property type="match status" value="1"/>
</dbReference>
<dbReference type="SUPFAM" id="SSF48264">
    <property type="entry name" value="Cytochrome P450"/>
    <property type="match status" value="1"/>
</dbReference>
<dbReference type="Pfam" id="PF00067">
    <property type="entry name" value="p450"/>
    <property type="match status" value="1"/>
</dbReference>
<evidence type="ECO:0000313" key="11">
    <source>
        <dbReference type="EMBL" id="KAK1758505.1"/>
    </source>
</evidence>
<evidence type="ECO:0000256" key="3">
    <source>
        <dbReference type="ARBA" id="ARBA00022617"/>
    </source>
</evidence>
<keyword evidence="5 9" id="KW-0560">Oxidoreductase</keyword>
<dbReference type="PRINTS" id="PR00385">
    <property type="entry name" value="P450"/>
</dbReference>
<feature type="transmembrane region" description="Helical" evidence="10">
    <location>
        <begin position="26"/>
        <end position="49"/>
    </location>
</feature>
<dbReference type="PROSITE" id="PS00086">
    <property type="entry name" value="CYTOCHROME_P450"/>
    <property type="match status" value="1"/>
</dbReference>
<keyword evidence="12" id="KW-1185">Reference proteome</keyword>
<gene>
    <name evidence="11" type="ORF">QBC47DRAFT_450622</name>
</gene>
<dbReference type="CDD" id="cd11062">
    <property type="entry name" value="CYP58-like"/>
    <property type="match status" value="1"/>
</dbReference>
<sequence length="566" mass="63324">MTLNTTTPTTLLPPWLLPSSLSSLPLTTPALILTLLVLYISSLAVNRLFLSPLSSVPGPRLAALTWLYEFYYDIILGGQYVFKTIDLHKKYGPVVRINPYEVHIGDAEFYSVLYPTTTNKRRDRWAFYARQFGAPGSGVGTVDHNLHRIRRSAINPFFSAQSVRKLQPVITERVDALLRRLHADALGPDRQKPINILYPLSAMTNDIINEYAFARCDHLVEDPSYGASVTDYLLTGTHYGKLMQHASFMLAVVNALPDAVSSALVPGWKGFLRMKRDIYAQIGEIQATQNTEKWQLDVPHATIFHDLLSSKLLPPPEKSTRRLAEEGQVLVQAGTLTSSWALTLATFHLLDQPLLLRRLRDELCAAIPDPSDDPGSFDLPRLEALPLLRAIVKETLRHDIGAAGRSPRTIPSVRENGGEEVVYIDRETGKEYRFSPGTVVSMTAYKTLTDPDIFEDPFAFRPDRWLDGDEGKIQFLERHLTVVFGGGARACLGMWLAQAEIFLTLAKVWRVWGGGGGDGDRREGDVGFMRLYETTARDVRMAADFFIPIPWRGTKGVRVVLESYGE</sequence>
<dbReference type="GO" id="GO:0005506">
    <property type="term" value="F:iron ion binding"/>
    <property type="evidence" value="ECO:0007669"/>
    <property type="project" value="InterPro"/>
</dbReference>
<dbReference type="InterPro" id="IPR036396">
    <property type="entry name" value="Cyt_P450_sf"/>
</dbReference>
<dbReference type="GO" id="GO:0004497">
    <property type="term" value="F:monooxygenase activity"/>
    <property type="evidence" value="ECO:0007669"/>
    <property type="project" value="UniProtKB-KW"/>
</dbReference>
<evidence type="ECO:0000256" key="8">
    <source>
        <dbReference type="PIRSR" id="PIRSR602401-1"/>
    </source>
</evidence>
<dbReference type="PRINTS" id="PR00463">
    <property type="entry name" value="EP450I"/>
</dbReference>
<dbReference type="AlphaFoldDB" id="A0AAJ0FEU1"/>
<keyword evidence="10" id="KW-0472">Membrane</keyword>
<dbReference type="PANTHER" id="PTHR24305">
    <property type="entry name" value="CYTOCHROME P450"/>
    <property type="match status" value="1"/>
</dbReference>
<evidence type="ECO:0000313" key="12">
    <source>
        <dbReference type="Proteomes" id="UP001239445"/>
    </source>
</evidence>
<dbReference type="Gene3D" id="1.10.630.10">
    <property type="entry name" value="Cytochrome P450"/>
    <property type="match status" value="1"/>
</dbReference>
<protein>
    <submittedName>
        <fullName evidence="11">Cytochrome P450 CYP542B3</fullName>
    </submittedName>
</protein>
<organism evidence="11 12">
    <name type="scientific">Echria macrotheca</name>
    <dbReference type="NCBI Taxonomy" id="438768"/>
    <lineage>
        <taxon>Eukaryota</taxon>
        <taxon>Fungi</taxon>
        <taxon>Dikarya</taxon>
        <taxon>Ascomycota</taxon>
        <taxon>Pezizomycotina</taxon>
        <taxon>Sordariomycetes</taxon>
        <taxon>Sordariomycetidae</taxon>
        <taxon>Sordariales</taxon>
        <taxon>Schizotheciaceae</taxon>
        <taxon>Echria</taxon>
    </lineage>
</organism>
<evidence type="ECO:0000256" key="9">
    <source>
        <dbReference type="RuleBase" id="RU000461"/>
    </source>
</evidence>
<keyword evidence="7 9" id="KW-0503">Monooxygenase</keyword>
<keyword evidence="10" id="KW-0812">Transmembrane</keyword>
<evidence type="ECO:0000256" key="10">
    <source>
        <dbReference type="SAM" id="Phobius"/>
    </source>
</evidence>
<evidence type="ECO:0000256" key="6">
    <source>
        <dbReference type="ARBA" id="ARBA00023004"/>
    </source>
</evidence>
<name>A0AAJ0FEU1_9PEZI</name>
<comment type="similarity">
    <text evidence="2 9">Belongs to the cytochrome P450 family.</text>
</comment>